<evidence type="ECO:0000313" key="11">
    <source>
        <dbReference type="EMBL" id="CAB5229131.1"/>
    </source>
</evidence>
<reference evidence="6" key="1">
    <citation type="submission" date="2020-05" db="EMBL/GenBank/DDBJ databases">
        <authorList>
            <person name="Chiriac C."/>
            <person name="Salcher M."/>
            <person name="Ghai R."/>
            <person name="Kavagutti S V."/>
        </authorList>
    </citation>
    <scope>NUCLEOTIDE SEQUENCE</scope>
</reference>
<evidence type="ECO:0000313" key="9">
    <source>
        <dbReference type="EMBL" id="CAB4214335.1"/>
    </source>
</evidence>
<dbReference type="EMBL" id="LR798397">
    <property type="protein sequence ID" value="CAB5229131.1"/>
    <property type="molecule type" value="Genomic_DNA"/>
</dbReference>
<evidence type="ECO:0000313" key="10">
    <source>
        <dbReference type="EMBL" id="CAB4218100.1"/>
    </source>
</evidence>
<protein>
    <submittedName>
        <fullName evidence="6">Uncharacterized protein</fullName>
    </submittedName>
</protein>
<dbReference type="EMBL" id="LR797102">
    <property type="protein sequence ID" value="CAB4187620.1"/>
    <property type="molecule type" value="Genomic_DNA"/>
</dbReference>
<dbReference type="EMBL" id="LR797060">
    <property type="protein sequence ID" value="CAB4184178.1"/>
    <property type="molecule type" value="Genomic_DNA"/>
</dbReference>
<accession>A0A6J5QTG1</accession>
<evidence type="ECO:0000313" key="6">
    <source>
        <dbReference type="EMBL" id="CAB4184178.1"/>
    </source>
</evidence>
<evidence type="ECO:0000313" key="5">
    <source>
        <dbReference type="EMBL" id="CAB4177679.1"/>
    </source>
</evidence>
<organism evidence="6">
    <name type="scientific">uncultured Caudovirales phage</name>
    <dbReference type="NCBI Taxonomy" id="2100421"/>
    <lineage>
        <taxon>Viruses</taxon>
        <taxon>Duplodnaviria</taxon>
        <taxon>Heunggongvirae</taxon>
        <taxon>Uroviricota</taxon>
        <taxon>Caudoviricetes</taxon>
        <taxon>Peduoviridae</taxon>
        <taxon>Maltschvirus</taxon>
        <taxon>Maltschvirus maltsch</taxon>
    </lineage>
</organism>
<evidence type="ECO:0000313" key="8">
    <source>
        <dbReference type="EMBL" id="CAB4200181.1"/>
    </source>
</evidence>
<dbReference type="EMBL" id="LR796953">
    <property type="protein sequence ID" value="CAB4177679.1"/>
    <property type="molecule type" value="Genomic_DNA"/>
</dbReference>
<dbReference type="EMBL" id="LR797405">
    <property type="protein sequence ID" value="CAB4214335.1"/>
    <property type="molecule type" value="Genomic_DNA"/>
</dbReference>
<evidence type="ECO:0000256" key="1">
    <source>
        <dbReference type="SAM" id="MobiDB-lite"/>
    </source>
</evidence>
<evidence type="ECO:0000313" key="4">
    <source>
        <dbReference type="EMBL" id="CAB4172382.1"/>
    </source>
</evidence>
<gene>
    <name evidence="5" type="ORF">UFOVP1006_32</name>
    <name evidence="6" type="ORF">UFOVP1096_48</name>
    <name evidence="7" type="ORF">UFOVP1157_39</name>
    <name evidence="8" type="ORF">UFOVP1347_29</name>
    <name evidence="9" type="ORF">UFOVP1455_39</name>
    <name evidence="11" type="ORF">UFOVP1543_39</name>
    <name evidence="10" type="ORF">UFOVP1606_3</name>
    <name evidence="2" type="ORF">UFOVP497_56</name>
    <name evidence="3" type="ORF">UFOVP834_32</name>
    <name evidence="4" type="ORF">UFOVP922_39</name>
</gene>
<proteinExistence type="predicted"/>
<dbReference type="EMBL" id="LR797463">
    <property type="protein sequence ID" value="CAB4218100.1"/>
    <property type="molecule type" value="Genomic_DNA"/>
</dbReference>
<feature type="region of interest" description="Disordered" evidence="1">
    <location>
        <begin position="46"/>
        <end position="66"/>
    </location>
</feature>
<evidence type="ECO:0000313" key="7">
    <source>
        <dbReference type="EMBL" id="CAB4187620.1"/>
    </source>
</evidence>
<dbReference type="EMBL" id="LR796763">
    <property type="protein sequence ID" value="CAB4164455.1"/>
    <property type="molecule type" value="Genomic_DNA"/>
</dbReference>
<sequence length="66" mass="7557">MPIPIGLRHCVEHEARRGLGWEDCVVNLKVPSALKLEVRQIVLEMSNEHQRQSESGTARSLPELRR</sequence>
<name>A0A6J5QTG1_9CAUD</name>
<evidence type="ECO:0000313" key="2">
    <source>
        <dbReference type="EMBL" id="CAB4146682.1"/>
    </source>
</evidence>
<evidence type="ECO:0000313" key="3">
    <source>
        <dbReference type="EMBL" id="CAB4164455.1"/>
    </source>
</evidence>
<dbReference type="EMBL" id="LR796881">
    <property type="protein sequence ID" value="CAB4172382.1"/>
    <property type="molecule type" value="Genomic_DNA"/>
</dbReference>
<dbReference type="EMBL" id="LR796470">
    <property type="protein sequence ID" value="CAB4146682.1"/>
    <property type="molecule type" value="Genomic_DNA"/>
</dbReference>
<dbReference type="EMBL" id="LR797307">
    <property type="protein sequence ID" value="CAB4200181.1"/>
    <property type="molecule type" value="Genomic_DNA"/>
</dbReference>